<keyword evidence="2 4" id="KW-0238">DNA-binding</keyword>
<dbReference type="PANTHER" id="PTHR30055:SF151">
    <property type="entry name" value="TRANSCRIPTIONAL REGULATORY PROTEIN"/>
    <property type="match status" value="1"/>
</dbReference>
<feature type="DNA-binding region" description="H-T-H motif" evidence="4">
    <location>
        <begin position="58"/>
        <end position="77"/>
    </location>
</feature>
<dbReference type="EMBL" id="BONZ01000025">
    <property type="protein sequence ID" value="GIH14449.1"/>
    <property type="molecule type" value="Genomic_DNA"/>
</dbReference>
<dbReference type="Gene3D" id="1.10.357.10">
    <property type="entry name" value="Tetracycline Repressor, domain 2"/>
    <property type="match status" value="1"/>
</dbReference>
<dbReference type="InterPro" id="IPR036271">
    <property type="entry name" value="Tet_transcr_reg_TetR-rel_C_sf"/>
</dbReference>
<dbReference type="RefSeq" id="WP_203918118.1">
    <property type="nucleotide sequence ID" value="NZ_BONZ01000025.1"/>
</dbReference>
<dbReference type="GO" id="GO:0003700">
    <property type="term" value="F:DNA-binding transcription factor activity"/>
    <property type="evidence" value="ECO:0007669"/>
    <property type="project" value="TreeGrafter"/>
</dbReference>
<dbReference type="PROSITE" id="PS50977">
    <property type="entry name" value="HTH_TETR_2"/>
    <property type="match status" value="1"/>
</dbReference>
<sequence>MGVFAGQGDPAWSMAMLWRPPSTGPARTGPGPKPALSLDAIVRAAIEVADRDGLAGLSMRAVGERLGRTAMALYTYVPGKEELLDLMYDGAHAELPGGYGPGEGWRAGIGRWAADLGAFYLRHPWTLQVSHSRPALGPHEQGVVENLVGILRETGLPATALRRIVGVLIHFVRGTAQTIAEARLAATATGVSDEEWWSARSAQLHQVVPDFNARFPMSAWLGEEGLREEGLREDGPGEKGLRESGLGEDGLRERAASGTGPDEGCDEDASVPYLEREARAMIETGLAVLLDGIEAATLRASRRARP</sequence>
<evidence type="ECO:0000256" key="4">
    <source>
        <dbReference type="PROSITE-ProRule" id="PRU00335"/>
    </source>
</evidence>
<reference evidence="7" key="1">
    <citation type="submission" date="2021-01" db="EMBL/GenBank/DDBJ databases">
        <title>Whole genome shotgun sequence of Rugosimonospora africana NBRC 104875.</title>
        <authorList>
            <person name="Komaki H."/>
            <person name="Tamura T."/>
        </authorList>
    </citation>
    <scope>NUCLEOTIDE SEQUENCE</scope>
    <source>
        <strain evidence="7">NBRC 104875</strain>
    </source>
</reference>
<dbReference type="InterPro" id="IPR001647">
    <property type="entry name" value="HTH_TetR"/>
</dbReference>
<protein>
    <submittedName>
        <fullName evidence="7">TetR family transcriptional regulator</fullName>
    </submittedName>
</protein>
<name>A0A8J3QQ42_9ACTN</name>
<dbReference type="Proteomes" id="UP000642748">
    <property type="component" value="Unassembled WGS sequence"/>
</dbReference>
<comment type="caution">
    <text evidence="7">The sequence shown here is derived from an EMBL/GenBank/DDBJ whole genome shotgun (WGS) entry which is preliminary data.</text>
</comment>
<dbReference type="SUPFAM" id="SSF46689">
    <property type="entry name" value="Homeodomain-like"/>
    <property type="match status" value="1"/>
</dbReference>
<evidence type="ECO:0000259" key="6">
    <source>
        <dbReference type="PROSITE" id="PS50977"/>
    </source>
</evidence>
<evidence type="ECO:0000313" key="7">
    <source>
        <dbReference type="EMBL" id="GIH14449.1"/>
    </source>
</evidence>
<feature type="compositionally biased region" description="Basic and acidic residues" evidence="5">
    <location>
        <begin position="226"/>
        <end position="242"/>
    </location>
</feature>
<dbReference type="SUPFAM" id="SSF48498">
    <property type="entry name" value="Tetracyclin repressor-like, C-terminal domain"/>
    <property type="match status" value="1"/>
</dbReference>
<dbReference type="Gene3D" id="1.10.10.60">
    <property type="entry name" value="Homeodomain-like"/>
    <property type="match status" value="1"/>
</dbReference>
<evidence type="ECO:0000313" key="8">
    <source>
        <dbReference type="Proteomes" id="UP000642748"/>
    </source>
</evidence>
<dbReference type="InterPro" id="IPR009057">
    <property type="entry name" value="Homeodomain-like_sf"/>
</dbReference>
<keyword evidence="8" id="KW-1185">Reference proteome</keyword>
<feature type="region of interest" description="Disordered" evidence="5">
    <location>
        <begin position="226"/>
        <end position="272"/>
    </location>
</feature>
<evidence type="ECO:0000256" key="3">
    <source>
        <dbReference type="ARBA" id="ARBA00023163"/>
    </source>
</evidence>
<dbReference type="InterPro" id="IPR004111">
    <property type="entry name" value="Repressor_TetR_C"/>
</dbReference>
<dbReference type="Pfam" id="PF00440">
    <property type="entry name" value="TetR_N"/>
    <property type="match status" value="1"/>
</dbReference>
<proteinExistence type="predicted"/>
<gene>
    <name evidence="7" type="ORF">Raf01_26210</name>
</gene>
<dbReference type="InterPro" id="IPR050109">
    <property type="entry name" value="HTH-type_TetR-like_transc_reg"/>
</dbReference>
<organism evidence="7 8">
    <name type="scientific">Rugosimonospora africana</name>
    <dbReference type="NCBI Taxonomy" id="556532"/>
    <lineage>
        <taxon>Bacteria</taxon>
        <taxon>Bacillati</taxon>
        <taxon>Actinomycetota</taxon>
        <taxon>Actinomycetes</taxon>
        <taxon>Micromonosporales</taxon>
        <taxon>Micromonosporaceae</taxon>
        <taxon>Rugosimonospora</taxon>
    </lineage>
</organism>
<dbReference type="AlphaFoldDB" id="A0A8J3QQ42"/>
<dbReference type="GO" id="GO:0045892">
    <property type="term" value="P:negative regulation of DNA-templated transcription"/>
    <property type="evidence" value="ECO:0007669"/>
    <property type="project" value="InterPro"/>
</dbReference>
<keyword evidence="3" id="KW-0804">Transcription</keyword>
<accession>A0A8J3QQ42</accession>
<dbReference type="Pfam" id="PF02909">
    <property type="entry name" value="TetR_C_1"/>
    <property type="match status" value="1"/>
</dbReference>
<dbReference type="PANTHER" id="PTHR30055">
    <property type="entry name" value="HTH-TYPE TRANSCRIPTIONAL REGULATOR RUTR"/>
    <property type="match status" value="1"/>
</dbReference>
<evidence type="ECO:0000256" key="5">
    <source>
        <dbReference type="SAM" id="MobiDB-lite"/>
    </source>
</evidence>
<feature type="domain" description="HTH tetR-type" evidence="6">
    <location>
        <begin position="35"/>
        <end position="95"/>
    </location>
</feature>
<keyword evidence="1" id="KW-0805">Transcription regulation</keyword>
<dbReference type="GO" id="GO:0000976">
    <property type="term" value="F:transcription cis-regulatory region binding"/>
    <property type="evidence" value="ECO:0007669"/>
    <property type="project" value="TreeGrafter"/>
</dbReference>
<evidence type="ECO:0000256" key="2">
    <source>
        <dbReference type="ARBA" id="ARBA00023125"/>
    </source>
</evidence>
<evidence type="ECO:0000256" key="1">
    <source>
        <dbReference type="ARBA" id="ARBA00023015"/>
    </source>
</evidence>